<feature type="transmembrane region" description="Helical" evidence="9">
    <location>
        <begin position="196"/>
        <end position="223"/>
    </location>
</feature>
<feature type="transmembrane region" description="Helical" evidence="9">
    <location>
        <begin position="364"/>
        <end position="383"/>
    </location>
</feature>
<organism evidence="11 12">
    <name type="scientific">Basidiobolus ranarum</name>
    <dbReference type="NCBI Taxonomy" id="34480"/>
    <lineage>
        <taxon>Eukaryota</taxon>
        <taxon>Fungi</taxon>
        <taxon>Fungi incertae sedis</taxon>
        <taxon>Zoopagomycota</taxon>
        <taxon>Entomophthoromycotina</taxon>
        <taxon>Basidiobolomycetes</taxon>
        <taxon>Basidiobolales</taxon>
        <taxon>Basidiobolaceae</taxon>
        <taxon>Basidiobolus</taxon>
    </lineage>
</organism>
<protein>
    <recommendedName>
        <fullName evidence="10">SLC41A/MgtE integral membrane domain-containing protein</fullName>
    </recommendedName>
</protein>
<feature type="transmembrane region" description="Helical" evidence="9">
    <location>
        <begin position="395"/>
        <end position="421"/>
    </location>
</feature>
<evidence type="ECO:0000259" key="10">
    <source>
        <dbReference type="Pfam" id="PF01769"/>
    </source>
</evidence>
<sequence length="462" mass="50661">MRFLGYIDTTETMGSQQVDFDPLVPKRLGTISKKEPKKPKNLTLRESTNKVDYDPYLMPNSPNFMPEASEPTSSRDVGLIMQIFPSLLLGMIGCVLAGWLLDTVKTWEIFTRISKLFILVPTLLNLKGNLEMNLAARLSTSANLGDLDVPKNRRQIILGNLAVLQMQAISIGFIAGLFSILLGYIARTSSNGISELMLLITSSVVCASLSSLILGILMCGVIVLSRKFHINPDNIATPLAAGLGDILTLSLLIFFGQVFMQYLHTPACTIVLCVALALLPLWTLMVYRNPFVSDLIYEGWPSIVMAMFVSSFAGVILERFIIPLNGLAMLAPVLNGVSGNIATVCASRYSTALHAAITEPHGHIFSSLFTVNLLLQWLFLSFLKSFGFDHGVISLTVFGIYTAAFCLLATVLLLFARWMSWVLWVRERDPDNYIMPMITSIGDLLGTSLLVGGLVIAQKATI</sequence>
<comment type="caution">
    <text evidence="11">The sequence shown here is derived from an EMBL/GenBank/DDBJ whole genome shotgun (WGS) entry which is preliminary data.</text>
</comment>
<evidence type="ECO:0000256" key="2">
    <source>
        <dbReference type="ARBA" id="ARBA00009749"/>
    </source>
</evidence>
<keyword evidence="4 9" id="KW-0812">Transmembrane</keyword>
<feature type="transmembrane region" description="Helical" evidence="9">
    <location>
        <begin position="156"/>
        <end position="184"/>
    </location>
</feature>
<evidence type="ECO:0000256" key="7">
    <source>
        <dbReference type="ARBA" id="ARBA00023065"/>
    </source>
</evidence>
<feature type="transmembrane region" description="Helical" evidence="9">
    <location>
        <begin position="79"/>
        <end position="101"/>
    </location>
</feature>
<dbReference type="PANTHER" id="PTHR16228">
    <property type="entry name" value="DIVALENT CATION TRANSPORTER SOLUTE CARRIER FAMILY 41"/>
    <property type="match status" value="1"/>
</dbReference>
<gene>
    <name evidence="11" type="ORF">K7432_001465</name>
</gene>
<feature type="transmembrane region" description="Helical" evidence="9">
    <location>
        <begin position="267"/>
        <end position="287"/>
    </location>
</feature>
<evidence type="ECO:0000256" key="4">
    <source>
        <dbReference type="ARBA" id="ARBA00022692"/>
    </source>
</evidence>
<dbReference type="Gene3D" id="1.10.357.20">
    <property type="entry name" value="SLC41 divalent cation transporters, integral membrane domain"/>
    <property type="match status" value="2"/>
</dbReference>
<feature type="transmembrane region" description="Helical" evidence="9">
    <location>
        <begin position="433"/>
        <end position="457"/>
    </location>
</feature>
<feature type="domain" description="SLC41A/MgtE integral membrane" evidence="10">
    <location>
        <begin position="120"/>
        <end position="254"/>
    </location>
</feature>
<dbReference type="InterPro" id="IPR006667">
    <property type="entry name" value="SLC41_membr_dom"/>
</dbReference>
<evidence type="ECO:0000256" key="5">
    <source>
        <dbReference type="ARBA" id="ARBA00022842"/>
    </source>
</evidence>
<proteinExistence type="inferred from homology"/>
<feature type="domain" description="SLC41A/MgtE integral membrane" evidence="10">
    <location>
        <begin position="332"/>
        <end position="452"/>
    </location>
</feature>
<keyword evidence="12" id="KW-1185">Reference proteome</keyword>
<evidence type="ECO:0000313" key="11">
    <source>
        <dbReference type="EMBL" id="KAK9727898.1"/>
    </source>
</evidence>
<evidence type="ECO:0000313" key="12">
    <source>
        <dbReference type="Proteomes" id="UP001479436"/>
    </source>
</evidence>
<keyword evidence="6 9" id="KW-1133">Transmembrane helix</keyword>
<dbReference type="Pfam" id="PF01769">
    <property type="entry name" value="MgtE"/>
    <property type="match status" value="2"/>
</dbReference>
<reference evidence="11 12" key="1">
    <citation type="submission" date="2023-04" db="EMBL/GenBank/DDBJ databases">
        <title>Genome of Basidiobolus ranarum AG-B5.</title>
        <authorList>
            <person name="Stajich J.E."/>
            <person name="Carter-House D."/>
            <person name="Gryganskyi A."/>
        </authorList>
    </citation>
    <scope>NUCLEOTIDE SEQUENCE [LARGE SCALE GENOMIC DNA]</scope>
    <source>
        <strain evidence="11 12">AG-B5</strain>
    </source>
</reference>
<evidence type="ECO:0000256" key="1">
    <source>
        <dbReference type="ARBA" id="ARBA00004141"/>
    </source>
</evidence>
<comment type="subcellular location">
    <subcellularLocation>
        <location evidence="1">Membrane</location>
        <topology evidence="1">Multi-pass membrane protein</topology>
    </subcellularLocation>
</comment>
<keyword evidence="3" id="KW-0813">Transport</keyword>
<keyword evidence="5" id="KW-0460">Magnesium</keyword>
<feature type="transmembrane region" description="Helical" evidence="9">
    <location>
        <begin position="235"/>
        <end position="255"/>
    </location>
</feature>
<feature type="transmembrane region" description="Helical" evidence="9">
    <location>
        <begin position="299"/>
        <end position="317"/>
    </location>
</feature>
<keyword evidence="7" id="KW-0406">Ion transport</keyword>
<feature type="transmembrane region" description="Helical" evidence="9">
    <location>
        <begin position="324"/>
        <end position="344"/>
    </location>
</feature>
<dbReference type="InterPro" id="IPR045349">
    <property type="entry name" value="SLC41A1-3"/>
</dbReference>
<comment type="similarity">
    <text evidence="2">Belongs to the SLC41A transporter family.</text>
</comment>
<dbReference type="SUPFAM" id="SSF161093">
    <property type="entry name" value="MgtE membrane domain-like"/>
    <property type="match status" value="2"/>
</dbReference>
<dbReference type="Proteomes" id="UP001479436">
    <property type="component" value="Unassembled WGS sequence"/>
</dbReference>
<name>A0ABR2W9L7_9FUNG</name>
<evidence type="ECO:0000256" key="6">
    <source>
        <dbReference type="ARBA" id="ARBA00022989"/>
    </source>
</evidence>
<evidence type="ECO:0000256" key="9">
    <source>
        <dbReference type="SAM" id="Phobius"/>
    </source>
</evidence>
<dbReference type="InterPro" id="IPR036739">
    <property type="entry name" value="SLC41_membr_dom_sf"/>
</dbReference>
<accession>A0ABR2W9L7</accession>
<dbReference type="PANTHER" id="PTHR16228:SF7">
    <property type="entry name" value="SLC41A_MGTE INTEGRAL MEMBRANE DOMAIN-CONTAINING PROTEIN"/>
    <property type="match status" value="1"/>
</dbReference>
<dbReference type="EMBL" id="JASJQH010006908">
    <property type="protein sequence ID" value="KAK9727898.1"/>
    <property type="molecule type" value="Genomic_DNA"/>
</dbReference>
<evidence type="ECO:0000256" key="8">
    <source>
        <dbReference type="ARBA" id="ARBA00023136"/>
    </source>
</evidence>
<evidence type="ECO:0000256" key="3">
    <source>
        <dbReference type="ARBA" id="ARBA00022448"/>
    </source>
</evidence>
<keyword evidence="8 9" id="KW-0472">Membrane</keyword>